<proteinExistence type="predicted"/>
<dbReference type="EMBL" id="CP151501">
    <property type="protein sequence ID" value="WZN58553.1"/>
    <property type="molecule type" value="Genomic_DNA"/>
</dbReference>
<keyword evidence="3" id="KW-1185">Reference proteome</keyword>
<feature type="region of interest" description="Disordered" evidence="1">
    <location>
        <begin position="61"/>
        <end position="84"/>
    </location>
</feature>
<feature type="compositionally biased region" description="Acidic residues" evidence="1">
    <location>
        <begin position="292"/>
        <end position="303"/>
    </location>
</feature>
<gene>
    <name evidence="2" type="ORF">HKI87_01g00770</name>
</gene>
<dbReference type="Proteomes" id="UP001472866">
    <property type="component" value="Chromosome 01"/>
</dbReference>
<accession>A0AAX4NX81</accession>
<evidence type="ECO:0000256" key="1">
    <source>
        <dbReference type="SAM" id="MobiDB-lite"/>
    </source>
</evidence>
<protein>
    <submittedName>
        <fullName evidence="2">Uncharacterized protein</fullName>
    </submittedName>
</protein>
<sequence length="303" mass="33810">MDALSGLRRRWKRSGLEAFARRHERALLLAVLCLSVMAPLVKYMAVSDHWDSSIEIHRASSGHGGGTAGSEPADDAGDASSAPDPRLTFADPIICDMGERELARWNQCNRKKFKPIRSCRRAAGKCVVLPLYKQKLTPFCSECLNDGKRLDDCFREAETYAMTQRRCVKAREAVKRKQCEVPAGEDSFHHRVRRECMVATTKIAASAAEVARMRRIVPRAFELVERQERQQKRGRSKRARRAAERLASTNSGGGGNGAGQEPPAAAQPDGNKIEYGQVEISSRPEYPTLDLEGGDDEDEERRR</sequence>
<reference evidence="2 3" key="1">
    <citation type="submission" date="2024-03" db="EMBL/GenBank/DDBJ databases">
        <title>Complete genome sequence of the green alga Chloropicon roscoffensis RCC1871.</title>
        <authorList>
            <person name="Lemieux C."/>
            <person name="Pombert J.-F."/>
            <person name="Otis C."/>
            <person name="Turmel M."/>
        </authorList>
    </citation>
    <scope>NUCLEOTIDE SEQUENCE [LARGE SCALE GENOMIC DNA]</scope>
    <source>
        <strain evidence="2 3">RCC1871</strain>
    </source>
</reference>
<evidence type="ECO:0000313" key="2">
    <source>
        <dbReference type="EMBL" id="WZN58553.1"/>
    </source>
</evidence>
<organism evidence="2 3">
    <name type="scientific">Chloropicon roscoffensis</name>
    <dbReference type="NCBI Taxonomy" id="1461544"/>
    <lineage>
        <taxon>Eukaryota</taxon>
        <taxon>Viridiplantae</taxon>
        <taxon>Chlorophyta</taxon>
        <taxon>Chloropicophyceae</taxon>
        <taxon>Chloropicales</taxon>
        <taxon>Chloropicaceae</taxon>
        <taxon>Chloropicon</taxon>
    </lineage>
</organism>
<feature type="region of interest" description="Disordered" evidence="1">
    <location>
        <begin position="226"/>
        <end position="303"/>
    </location>
</feature>
<dbReference type="AlphaFoldDB" id="A0AAX4NX81"/>
<evidence type="ECO:0000313" key="3">
    <source>
        <dbReference type="Proteomes" id="UP001472866"/>
    </source>
</evidence>
<name>A0AAX4NX81_9CHLO</name>
<feature type="compositionally biased region" description="Low complexity" evidence="1">
    <location>
        <begin position="259"/>
        <end position="270"/>
    </location>
</feature>